<dbReference type="EMBL" id="MAYW01000042">
    <property type="protein sequence ID" value="ODS32966.1"/>
    <property type="molecule type" value="Genomic_DNA"/>
</dbReference>
<gene>
    <name evidence="1" type="ORF">SCARUB_01905</name>
</gene>
<dbReference type="Proteomes" id="UP000094056">
    <property type="component" value="Unassembled WGS sequence"/>
</dbReference>
<protein>
    <submittedName>
        <fullName evidence="1">Uncharacterized protein</fullName>
    </submittedName>
</protein>
<sequence>MKDIFDKDELSEYFKDRVEKFEEYFNDPDQYHKIFTELGFTYVDDGCDGFCPECEQKNICSVYPDLKDEWDSVLLNLN</sequence>
<organism evidence="1 2">
    <name type="scientific">Candidatus Scalindua rubra</name>
    <dbReference type="NCBI Taxonomy" id="1872076"/>
    <lineage>
        <taxon>Bacteria</taxon>
        <taxon>Pseudomonadati</taxon>
        <taxon>Planctomycetota</taxon>
        <taxon>Candidatus Brocadiia</taxon>
        <taxon>Candidatus Brocadiales</taxon>
        <taxon>Candidatus Scalinduaceae</taxon>
        <taxon>Candidatus Scalindua</taxon>
    </lineage>
</organism>
<accession>A0A1E3XBG6</accession>
<proteinExistence type="predicted"/>
<name>A0A1E3XBG6_9BACT</name>
<evidence type="ECO:0000313" key="1">
    <source>
        <dbReference type="EMBL" id="ODS32966.1"/>
    </source>
</evidence>
<reference evidence="1 2" key="1">
    <citation type="submission" date="2016-07" db="EMBL/GenBank/DDBJ databases">
        <title>Draft genome of Scalindua rubra, obtained from a brine-seawater interface in the Red Sea, sheds light on salt adaptation in anammox bacteria.</title>
        <authorList>
            <person name="Speth D.R."/>
            <person name="Lagkouvardos I."/>
            <person name="Wang Y."/>
            <person name="Qian P.-Y."/>
            <person name="Dutilh B.E."/>
            <person name="Jetten M.S."/>
        </authorList>
    </citation>
    <scope>NUCLEOTIDE SEQUENCE [LARGE SCALE GENOMIC DNA]</scope>
    <source>
        <strain evidence="1">BSI-1</strain>
    </source>
</reference>
<evidence type="ECO:0000313" key="2">
    <source>
        <dbReference type="Proteomes" id="UP000094056"/>
    </source>
</evidence>
<comment type="caution">
    <text evidence="1">The sequence shown here is derived from an EMBL/GenBank/DDBJ whole genome shotgun (WGS) entry which is preliminary data.</text>
</comment>
<dbReference type="AlphaFoldDB" id="A0A1E3XBG6"/>